<gene>
    <name evidence="1" type="ORF">WN944_021136</name>
</gene>
<accession>A0AAP0MZ15</accession>
<sequence>MMTNAGGGCAARSCVDVKDAVPDNIRRVKERDESDAKFLKKLISTTLTKENHRRDNNQELLISAYSSSSSTNINSSVEFERKVSDHSCLDLDERFACRQRYLRSYTFGDNCKDKERENKKWTKLSHWLTLTLTQSIRITEKKKKEKKRQRKGSDLWKDCVNFLLSCTAKVDVLPSEEIKTF</sequence>
<dbReference type="EMBL" id="JBCGBO010000001">
    <property type="protein sequence ID" value="KAK9228187.1"/>
    <property type="molecule type" value="Genomic_DNA"/>
</dbReference>
<organism evidence="1 2">
    <name type="scientific">Citrus x changshan-huyou</name>
    <dbReference type="NCBI Taxonomy" id="2935761"/>
    <lineage>
        <taxon>Eukaryota</taxon>
        <taxon>Viridiplantae</taxon>
        <taxon>Streptophyta</taxon>
        <taxon>Embryophyta</taxon>
        <taxon>Tracheophyta</taxon>
        <taxon>Spermatophyta</taxon>
        <taxon>Magnoliopsida</taxon>
        <taxon>eudicotyledons</taxon>
        <taxon>Gunneridae</taxon>
        <taxon>Pentapetalae</taxon>
        <taxon>rosids</taxon>
        <taxon>malvids</taxon>
        <taxon>Sapindales</taxon>
        <taxon>Rutaceae</taxon>
        <taxon>Aurantioideae</taxon>
        <taxon>Citrus</taxon>
    </lineage>
</organism>
<proteinExistence type="predicted"/>
<dbReference type="AlphaFoldDB" id="A0AAP0MZ15"/>
<name>A0AAP0MZ15_9ROSI</name>
<keyword evidence="2" id="KW-1185">Reference proteome</keyword>
<dbReference type="Proteomes" id="UP001428341">
    <property type="component" value="Unassembled WGS sequence"/>
</dbReference>
<comment type="caution">
    <text evidence="1">The sequence shown here is derived from an EMBL/GenBank/DDBJ whole genome shotgun (WGS) entry which is preliminary data.</text>
</comment>
<protein>
    <submittedName>
        <fullName evidence="1">Uncharacterized protein</fullName>
    </submittedName>
</protein>
<evidence type="ECO:0000313" key="2">
    <source>
        <dbReference type="Proteomes" id="UP001428341"/>
    </source>
</evidence>
<evidence type="ECO:0000313" key="1">
    <source>
        <dbReference type="EMBL" id="KAK9228187.1"/>
    </source>
</evidence>
<reference evidence="1 2" key="1">
    <citation type="submission" date="2024-05" db="EMBL/GenBank/DDBJ databases">
        <title>Haplotype-resolved chromosome-level genome assembly of Huyou (Citrus changshanensis).</title>
        <authorList>
            <person name="Miao C."/>
            <person name="Chen W."/>
            <person name="Wu Y."/>
            <person name="Wang L."/>
            <person name="Zhao S."/>
            <person name="Grierson D."/>
            <person name="Xu C."/>
            <person name="Chen K."/>
        </authorList>
    </citation>
    <scope>NUCLEOTIDE SEQUENCE [LARGE SCALE GENOMIC DNA]</scope>
    <source>
        <strain evidence="1">01-14</strain>
        <tissue evidence="1">Leaf</tissue>
    </source>
</reference>